<accession>A0A6C0C2Y3</accession>
<evidence type="ECO:0000313" key="2">
    <source>
        <dbReference type="EMBL" id="QHS98662.1"/>
    </source>
</evidence>
<dbReference type="EMBL" id="MN739320">
    <property type="protein sequence ID" value="QHS98662.1"/>
    <property type="molecule type" value="Genomic_DNA"/>
</dbReference>
<keyword evidence="1" id="KW-0812">Transmembrane</keyword>
<evidence type="ECO:0000256" key="1">
    <source>
        <dbReference type="SAM" id="Phobius"/>
    </source>
</evidence>
<name>A0A6C0C2Y3_9ZZZZ</name>
<keyword evidence="1" id="KW-1133">Transmembrane helix</keyword>
<dbReference type="AlphaFoldDB" id="A0A6C0C2Y3"/>
<reference evidence="2" key="1">
    <citation type="journal article" date="2020" name="Nature">
        <title>Giant virus diversity and host interactions through global metagenomics.</title>
        <authorList>
            <person name="Schulz F."/>
            <person name="Roux S."/>
            <person name="Paez-Espino D."/>
            <person name="Jungbluth S."/>
            <person name="Walsh D.A."/>
            <person name="Denef V.J."/>
            <person name="McMahon K.D."/>
            <person name="Konstantinidis K.T."/>
            <person name="Eloe-Fadrosh E.A."/>
            <person name="Kyrpides N.C."/>
            <person name="Woyke T."/>
        </authorList>
    </citation>
    <scope>NUCLEOTIDE SEQUENCE</scope>
    <source>
        <strain evidence="2">GVMAG-M-3300020185-18</strain>
    </source>
</reference>
<sequence>MSDFFSKVASGTENLQKDFLGETYPYHKNINTPASMGMSGKGDMPTLARNVAGIVNYTKLLVEGTGRASKTGRPLGNKFFLKTGGSCEPKGYIKSNGKVVETSGGNSTTRYIYINNQPDGSIPFISSGAGANFGNFRGLIPGIIGNIGHINPVELMGAFGQKGSPPCYKVSMPTIDAKNKRGNDSQYVAKSDLANMNGCNFPGGLNPITKKRTSGCKQGFDIMQKYLEKEQDNSKIIKPKKDPIVNIYNTSFGLLLIYLLMKIMKKA</sequence>
<protein>
    <submittedName>
        <fullName evidence="2">Uncharacterized protein</fullName>
    </submittedName>
</protein>
<organism evidence="2">
    <name type="scientific">viral metagenome</name>
    <dbReference type="NCBI Taxonomy" id="1070528"/>
    <lineage>
        <taxon>unclassified sequences</taxon>
        <taxon>metagenomes</taxon>
        <taxon>organismal metagenomes</taxon>
    </lineage>
</organism>
<proteinExistence type="predicted"/>
<feature type="transmembrane region" description="Helical" evidence="1">
    <location>
        <begin position="243"/>
        <end position="261"/>
    </location>
</feature>
<keyword evidence="1" id="KW-0472">Membrane</keyword>